<reference evidence="2 3" key="1">
    <citation type="journal article" date="2014" name="Int. J. Syst. Evol. Microbiol.">
        <title>Carboxylicivirga gen. nov. in the family Marinilabiliaceae with two novel species, Carboxylicivirga mesophila sp. nov. and Carboxylicivirga taeanensis sp. nov., and reclassification of Cytophaga fermentans as Saccharicrinis fermentans gen. nov., comb. nov.</title>
        <authorList>
            <person name="Yang S.H."/>
            <person name="Seo H.S."/>
            <person name="Woo J.H."/>
            <person name="Oh H.M."/>
            <person name="Jang H."/>
            <person name="Lee J.H."/>
            <person name="Kim S.J."/>
            <person name="Kwon K.K."/>
        </authorList>
    </citation>
    <scope>NUCLEOTIDE SEQUENCE [LARGE SCALE GENOMIC DNA]</scope>
    <source>
        <strain evidence="2 3">JCM 18290</strain>
    </source>
</reference>
<dbReference type="EMBL" id="JAGUCN010000013">
    <property type="protein sequence ID" value="MBS2212224.1"/>
    <property type="molecule type" value="Genomic_DNA"/>
</dbReference>
<evidence type="ECO:0000256" key="1">
    <source>
        <dbReference type="SAM" id="Phobius"/>
    </source>
</evidence>
<keyword evidence="1" id="KW-0472">Membrane</keyword>
<comment type="caution">
    <text evidence="2">The sequence shown here is derived from an EMBL/GenBank/DDBJ whole genome shotgun (WGS) entry which is preliminary data.</text>
</comment>
<sequence>MIQNETLVFKSIEEKFFTHAVAWSIDESLKAFKTDKGFVLKANNQASEFSFTDFSSFTILKTRVYMNLKSYLILILMFFSINFLFINNPEIMPKLTVVSALILGLIFVIRWRKTYSIVFSNGFTLIIDRNDKTLNSLQNILRITNQQI</sequence>
<keyword evidence="3" id="KW-1185">Reference proteome</keyword>
<organism evidence="2 3">
    <name type="scientific">Carboxylicivirga mesophila</name>
    <dbReference type="NCBI Taxonomy" id="1166478"/>
    <lineage>
        <taxon>Bacteria</taxon>
        <taxon>Pseudomonadati</taxon>
        <taxon>Bacteroidota</taxon>
        <taxon>Bacteroidia</taxon>
        <taxon>Marinilabiliales</taxon>
        <taxon>Marinilabiliaceae</taxon>
        <taxon>Carboxylicivirga</taxon>
    </lineage>
</organism>
<keyword evidence="1" id="KW-0812">Transmembrane</keyword>
<keyword evidence="1" id="KW-1133">Transmembrane helix</keyword>
<gene>
    <name evidence="2" type="ORF">KEM09_12470</name>
</gene>
<feature type="transmembrane region" description="Helical" evidence="1">
    <location>
        <begin position="68"/>
        <end position="85"/>
    </location>
</feature>
<evidence type="ECO:0000313" key="2">
    <source>
        <dbReference type="EMBL" id="MBS2212224.1"/>
    </source>
</evidence>
<dbReference type="RefSeq" id="WP_212228740.1">
    <property type="nucleotide sequence ID" value="NZ_JAGUCN010000013.1"/>
</dbReference>
<feature type="transmembrane region" description="Helical" evidence="1">
    <location>
        <begin position="91"/>
        <end position="109"/>
    </location>
</feature>
<protein>
    <submittedName>
        <fullName evidence="2">Uncharacterized protein</fullName>
    </submittedName>
</protein>
<proteinExistence type="predicted"/>
<evidence type="ECO:0000313" key="3">
    <source>
        <dbReference type="Proteomes" id="UP000721861"/>
    </source>
</evidence>
<accession>A0ABS5KBA2</accession>
<dbReference type="Proteomes" id="UP000721861">
    <property type="component" value="Unassembled WGS sequence"/>
</dbReference>
<name>A0ABS5KBA2_9BACT</name>